<proteinExistence type="predicted"/>
<evidence type="ECO:0000259" key="1">
    <source>
        <dbReference type="Pfam" id="PF21762"/>
    </source>
</evidence>
<dbReference type="InterPro" id="IPR048519">
    <property type="entry name" value="Gfd2/YDR514C-like_C"/>
</dbReference>
<reference evidence="2 3" key="1">
    <citation type="journal article" date="2020" name="Microbiol. Resour. Announc.">
        <title>Draft Genome Sequence of a Cladosporium Species Isolated from the Mesophotic Ascidian Didemnum maculosum.</title>
        <authorList>
            <person name="Gioti A."/>
            <person name="Siaperas R."/>
            <person name="Nikolaivits E."/>
            <person name="Le Goff G."/>
            <person name="Ouazzani J."/>
            <person name="Kotoulas G."/>
            <person name="Topakas E."/>
        </authorList>
    </citation>
    <scope>NUCLEOTIDE SEQUENCE [LARGE SCALE GENOMIC DNA]</scope>
    <source>
        <strain evidence="2 3">TM138-S3</strain>
    </source>
</reference>
<sequence>MGVLNKAKIAAKRQAVKGVKRAIRELSSEPLEEVKPIVQDIIHGNISRVSQSTKASVSTRTIETQTPAVRILPVQARVVNPQHLVDAINQRRAERLARRRAASHAAKLNPEDYGSIDQLRQLLGLPPPFSSSNAANARASPQDALLVSLDTEWERHGLVDHVVEIGLTTLDTRDIAHTPPGPSAHAWLAKAKTYHYVLDTTRRPADRMRACYFSDDMFGAAASIKHDLLSILQRAAHPPFDPAKPIPTGARRVVLVGHSLAKDLHHLHRTPALHLNLLSPATLPTKPSHVFDTLLLADAAMQRGAALGSAKLGRLANRLGVHPQYRAGDAVIGSHNAGNDAAYAMMVAVLFAVRWEEIVPGEVGAAEEEERGGVLGERVGVPVRRWKSARVARRRMPGVRKGLVARGAGLRVGVGGAGAARRR</sequence>
<dbReference type="EMBL" id="JAAQHG020000003">
    <property type="protein sequence ID" value="KAL1589924.1"/>
    <property type="molecule type" value="Genomic_DNA"/>
</dbReference>
<name>A0AB34L3S6_9PEZI</name>
<dbReference type="InterPro" id="IPR040151">
    <property type="entry name" value="Gfd2/YDR514C-like"/>
</dbReference>
<dbReference type="InterPro" id="IPR036397">
    <property type="entry name" value="RNaseH_sf"/>
</dbReference>
<dbReference type="GO" id="GO:0003676">
    <property type="term" value="F:nucleic acid binding"/>
    <property type="evidence" value="ECO:0007669"/>
    <property type="project" value="InterPro"/>
</dbReference>
<accession>A0AB34L3S6</accession>
<dbReference type="PANTHER" id="PTHR28083:SF1">
    <property type="entry name" value="GOOD FOR FULL DBP5 ACTIVITY PROTEIN 2"/>
    <property type="match status" value="1"/>
</dbReference>
<dbReference type="InterPro" id="IPR012337">
    <property type="entry name" value="RNaseH-like_sf"/>
</dbReference>
<dbReference type="Proteomes" id="UP000803884">
    <property type="component" value="Unassembled WGS sequence"/>
</dbReference>
<dbReference type="GO" id="GO:0005634">
    <property type="term" value="C:nucleus"/>
    <property type="evidence" value="ECO:0007669"/>
    <property type="project" value="TreeGrafter"/>
</dbReference>
<dbReference type="AlphaFoldDB" id="A0AB34L3S6"/>
<protein>
    <recommendedName>
        <fullName evidence="1">Gfd2/YDR514C-like C-terminal domain-containing protein</fullName>
    </recommendedName>
</protein>
<evidence type="ECO:0000313" key="3">
    <source>
        <dbReference type="Proteomes" id="UP000803884"/>
    </source>
</evidence>
<dbReference type="RefSeq" id="XP_069233029.1">
    <property type="nucleotide sequence ID" value="XM_069369602.1"/>
</dbReference>
<dbReference type="PANTHER" id="PTHR28083">
    <property type="entry name" value="GOOD FOR FULL DBP5 ACTIVITY PROTEIN 2"/>
    <property type="match status" value="1"/>
</dbReference>
<organism evidence="2 3">
    <name type="scientific">Cladosporium halotolerans</name>
    <dbReference type="NCBI Taxonomy" id="1052096"/>
    <lineage>
        <taxon>Eukaryota</taxon>
        <taxon>Fungi</taxon>
        <taxon>Dikarya</taxon>
        <taxon>Ascomycota</taxon>
        <taxon>Pezizomycotina</taxon>
        <taxon>Dothideomycetes</taxon>
        <taxon>Dothideomycetidae</taxon>
        <taxon>Cladosporiales</taxon>
        <taxon>Cladosporiaceae</taxon>
        <taxon>Cladosporium</taxon>
    </lineage>
</organism>
<dbReference type="GeneID" id="96002440"/>
<dbReference type="SUPFAM" id="SSF53098">
    <property type="entry name" value="Ribonuclease H-like"/>
    <property type="match status" value="1"/>
</dbReference>
<evidence type="ECO:0000313" key="2">
    <source>
        <dbReference type="EMBL" id="KAL1589924.1"/>
    </source>
</evidence>
<gene>
    <name evidence="2" type="ORF">WHR41_00996</name>
</gene>
<comment type="caution">
    <text evidence="2">The sequence shown here is derived from an EMBL/GenBank/DDBJ whole genome shotgun (WGS) entry which is preliminary data.</text>
</comment>
<dbReference type="Pfam" id="PF21762">
    <property type="entry name" value="DEDDh_C"/>
    <property type="match status" value="1"/>
</dbReference>
<dbReference type="Gene3D" id="3.30.420.10">
    <property type="entry name" value="Ribonuclease H-like superfamily/Ribonuclease H"/>
    <property type="match status" value="1"/>
</dbReference>
<keyword evidence="3" id="KW-1185">Reference proteome</keyword>
<feature type="domain" description="Gfd2/YDR514C-like C-terminal" evidence="1">
    <location>
        <begin position="146"/>
        <end position="349"/>
    </location>
</feature>